<name>A0ABR2DA89_9ROSI</name>
<feature type="region of interest" description="Disordered" evidence="1">
    <location>
        <begin position="99"/>
        <end position="120"/>
    </location>
</feature>
<evidence type="ECO:0000313" key="2">
    <source>
        <dbReference type="EMBL" id="KAK8533817.1"/>
    </source>
</evidence>
<feature type="compositionally biased region" description="Basic and acidic residues" evidence="1">
    <location>
        <begin position="108"/>
        <end position="120"/>
    </location>
</feature>
<gene>
    <name evidence="2" type="ORF">V6N12_047221</name>
</gene>
<accession>A0ABR2DA89</accession>
<protein>
    <submittedName>
        <fullName evidence="2">Uncharacterized protein</fullName>
    </submittedName>
</protein>
<evidence type="ECO:0000313" key="3">
    <source>
        <dbReference type="Proteomes" id="UP001472677"/>
    </source>
</evidence>
<comment type="caution">
    <text evidence="2">The sequence shown here is derived from an EMBL/GenBank/DDBJ whole genome shotgun (WGS) entry which is preliminary data.</text>
</comment>
<proteinExistence type="predicted"/>
<reference evidence="2 3" key="1">
    <citation type="journal article" date="2024" name="G3 (Bethesda)">
        <title>Genome assembly of Hibiscus sabdariffa L. provides insights into metabolisms of medicinal natural products.</title>
        <authorList>
            <person name="Kim T."/>
        </authorList>
    </citation>
    <scope>NUCLEOTIDE SEQUENCE [LARGE SCALE GENOMIC DNA]</scope>
    <source>
        <strain evidence="2">TK-2024</strain>
        <tissue evidence="2">Old leaves</tissue>
    </source>
</reference>
<keyword evidence="3" id="KW-1185">Reference proteome</keyword>
<dbReference type="Proteomes" id="UP001472677">
    <property type="component" value="Unassembled WGS sequence"/>
</dbReference>
<dbReference type="EMBL" id="JBBPBM010000032">
    <property type="protein sequence ID" value="KAK8533817.1"/>
    <property type="molecule type" value="Genomic_DNA"/>
</dbReference>
<sequence>MVHRLKCGLNKTKHLFFLEPDKSLEDVLKLLFNENSVLELSNYLKIFGEISIYVDHVGDENDKYIGVPLPKGFSKSFNVSTDDDGKSVTMDDVEDDLDMHDINLSSNEGKDELVDAREKK</sequence>
<organism evidence="2 3">
    <name type="scientific">Hibiscus sabdariffa</name>
    <name type="common">roselle</name>
    <dbReference type="NCBI Taxonomy" id="183260"/>
    <lineage>
        <taxon>Eukaryota</taxon>
        <taxon>Viridiplantae</taxon>
        <taxon>Streptophyta</taxon>
        <taxon>Embryophyta</taxon>
        <taxon>Tracheophyta</taxon>
        <taxon>Spermatophyta</taxon>
        <taxon>Magnoliopsida</taxon>
        <taxon>eudicotyledons</taxon>
        <taxon>Gunneridae</taxon>
        <taxon>Pentapetalae</taxon>
        <taxon>rosids</taxon>
        <taxon>malvids</taxon>
        <taxon>Malvales</taxon>
        <taxon>Malvaceae</taxon>
        <taxon>Malvoideae</taxon>
        <taxon>Hibiscus</taxon>
    </lineage>
</organism>
<evidence type="ECO:0000256" key="1">
    <source>
        <dbReference type="SAM" id="MobiDB-lite"/>
    </source>
</evidence>